<comment type="caution">
    <text evidence="1">The sequence shown here is derived from an EMBL/GenBank/DDBJ whole genome shotgun (WGS) entry which is preliminary data.</text>
</comment>
<organism evidence="1 2">
    <name type="scientific">Saccharibacillus kuerlensis</name>
    <dbReference type="NCBI Taxonomy" id="459527"/>
    <lineage>
        <taxon>Bacteria</taxon>
        <taxon>Bacillati</taxon>
        <taxon>Bacillota</taxon>
        <taxon>Bacilli</taxon>
        <taxon>Bacillales</taxon>
        <taxon>Paenibacillaceae</taxon>
        <taxon>Saccharibacillus</taxon>
    </lineage>
</organism>
<evidence type="ECO:0008006" key="3">
    <source>
        <dbReference type="Google" id="ProtNLM"/>
    </source>
</evidence>
<name>A0ABQ2L392_9BACL</name>
<keyword evidence="2" id="KW-1185">Reference proteome</keyword>
<evidence type="ECO:0000313" key="2">
    <source>
        <dbReference type="Proteomes" id="UP000606653"/>
    </source>
</evidence>
<proteinExistence type="predicted"/>
<evidence type="ECO:0000313" key="1">
    <source>
        <dbReference type="EMBL" id="GGO00740.1"/>
    </source>
</evidence>
<dbReference type="EMBL" id="BMLN01000005">
    <property type="protein sequence ID" value="GGO00740.1"/>
    <property type="molecule type" value="Genomic_DNA"/>
</dbReference>
<accession>A0ABQ2L392</accession>
<gene>
    <name evidence="1" type="ORF">GCM10010969_22290</name>
</gene>
<sequence>MSAGCRAANSFTPRPLMTATSLTGITGIPVHNQNFRTIQTSAFFTDPLFNFPAWRLNEEKDLKRQGGEEA</sequence>
<reference evidence="2" key="1">
    <citation type="journal article" date="2019" name="Int. J. Syst. Evol. Microbiol.">
        <title>The Global Catalogue of Microorganisms (GCM) 10K type strain sequencing project: providing services to taxonomists for standard genome sequencing and annotation.</title>
        <authorList>
            <consortium name="The Broad Institute Genomics Platform"/>
            <consortium name="The Broad Institute Genome Sequencing Center for Infectious Disease"/>
            <person name="Wu L."/>
            <person name="Ma J."/>
        </authorList>
    </citation>
    <scope>NUCLEOTIDE SEQUENCE [LARGE SCALE GENOMIC DNA]</scope>
    <source>
        <strain evidence="2">CGMCC 1.6964</strain>
    </source>
</reference>
<protein>
    <recommendedName>
        <fullName evidence="3">Spore coat associated protein JA (CotJA)</fullName>
    </recommendedName>
</protein>
<dbReference type="Proteomes" id="UP000606653">
    <property type="component" value="Unassembled WGS sequence"/>
</dbReference>